<protein>
    <recommendedName>
        <fullName evidence="3">PIN domain-containing protein</fullName>
    </recommendedName>
</protein>
<evidence type="ECO:0000313" key="2">
    <source>
        <dbReference type="Proteomes" id="UP001231370"/>
    </source>
</evidence>
<accession>A0ABT7BPE8</accession>
<keyword evidence="2" id="KW-1185">Reference proteome</keyword>
<gene>
    <name evidence="1" type="ORF">PJF56_16220</name>
</gene>
<name>A0ABT7BPE8_9CYAN</name>
<dbReference type="Proteomes" id="UP001231370">
    <property type="component" value="Unassembled WGS sequence"/>
</dbReference>
<evidence type="ECO:0008006" key="3">
    <source>
        <dbReference type="Google" id="ProtNLM"/>
    </source>
</evidence>
<dbReference type="RefSeq" id="WP_283763711.1">
    <property type="nucleotide sequence ID" value="NZ_JAQPOK010000120.1"/>
</dbReference>
<comment type="caution">
    <text evidence="1">The sequence shown here is derived from an EMBL/GenBank/DDBJ whole genome shotgun (WGS) entry which is preliminary data.</text>
</comment>
<organism evidence="1 2">
    <name type="scientific">Roseofilum halophilum BLCC-M91</name>
    <dbReference type="NCBI Taxonomy" id="3022259"/>
    <lineage>
        <taxon>Bacteria</taxon>
        <taxon>Bacillati</taxon>
        <taxon>Cyanobacteriota</taxon>
        <taxon>Cyanophyceae</taxon>
        <taxon>Desertifilales</taxon>
        <taxon>Desertifilaceae</taxon>
        <taxon>Roseofilum</taxon>
        <taxon>Roseofilum halophilum</taxon>
    </lineage>
</organism>
<proteinExistence type="predicted"/>
<dbReference type="EMBL" id="JAQPOK010000120">
    <property type="protein sequence ID" value="MDJ1180409.1"/>
    <property type="molecule type" value="Genomic_DNA"/>
</dbReference>
<evidence type="ECO:0000313" key="1">
    <source>
        <dbReference type="EMBL" id="MDJ1180409.1"/>
    </source>
</evidence>
<sequence>MSLIPQIIFLDTNVYLIGATEPKSSEGIILRWLGWESRNSNSVTVVISEELIEQISRVAKRLINKDWSGEIIGRIWQNLKVCYVHINDTEYAEIEAVGTIPREDIGVYLTAKSGQSQCFISANHKLIKVLAQETGEFECFIPSEFVNQYLSRL</sequence>
<reference evidence="1 2" key="1">
    <citation type="submission" date="2023-01" db="EMBL/GenBank/DDBJ databases">
        <title>Novel diversity within Roseofilum (Cyanobacteria; Desertifilaceae) from marine benthic mats with descriptions of four novel species.</title>
        <authorList>
            <person name="Wang Y."/>
            <person name="Berthold D.E."/>
            <person name="Hu J."/>
            <person name="Lefler F.W."/>
            <person name="Laughinghouse H.D. IV."/>
        </authorList>
    </citation>
    <scope>NUCLEOTIDE SEQUENCE [LARGE SCALE GENOMIC DNA]</scope>
    <source>
        <strain evidence="1 2">BLCC-M91</strain>
    </source>
</reference>